<dbReference type="Proteomes" id="UP001221150">
    <property type="component" value="Unassembled WGS sequence"/>
</dbReference>
<evidence type="ECO:0000256" key="2">
    <source>
        <dbReference type="SAM" id="Phobius"/>
    </source>
</evidence>
<feature type="transmembrane region" description="Helical" evidence="2">
    <location>
        <begin position="20"/>
        <end position="41"/>
    </location>
</feature>
<gene>
    <name evidence="3" type="ORF">P3H78_30650</name>
</gene>
<dbReference type="EMBL" id="JARJBB010000032">
    <property type="protein sequence ID" value="MDF3302894.1"/>
    <property type="molecule type" value="Genomic_DNA"/>
</dbReference>
<evidence type="ECO:0000256" key="1">
    <source>
        <dbReference type="SAM" id="MobiDB-lite"/>
    </source>
</evidence>
<keyword evidence="2" id="KW-1133">Transmembrane helix</keyword>
<keyword evidence="4" id="KW-1185">Reference proteome</keyword>
<feature type="region of interest" description="Disordered" evidence="1">
    <location>
        <begin position="70"/>
        <end position="99"/>
    </location>
</feature>
<dbReference type="RefSeq" id="WP_276112445.1">
    <property type="nucleotide sequence ID" value="NZ_JARJBB010000032.1"/>
</dbReference>
<evidence type="ECO:0000313" key="3">
    <source>
        <dbReference type="EMBL" id="MDF3302894.1"/>
    </source>
</evidence>
<evidence type="ECO:0000313" key="4">
    <source>
        <dbReference type="Proteomes" id="UP001221150"/>
    </source>
</evidence>
<sequence length="99" mass="10468">MFALVIGSVLSTRLLFLAEGAVVFFAVAVLLLPIVSVLLLVMDRIEDRMLGSAPVERRHAGRRRHLRLIPGGRRGSSAETLPAVAGTGGALPEAGRRAA</sequence>
<accession>A0ABT6AE09</accession>
<protein>
    <submittedName>
        <fullName evidence="3">Uncharacterized protein</fullName>
    </submittedName>
</protein>
<proteinExistence type="predicted"/>
<keyword evidence="2" id="KW-0812">Transmembrane</keyword>
<comment type="caution">
    <text evidence="3">The sequence shown here is derived from an EMBL/GenBank/DDBJ whole genome shotgun (WGS) entry which is preliminary data.</text>
</comment>
<reference evidence="3 4" key="1">
    <citation type="submission" date="2023-03" db="EMBL/GenBank/DDBJ databases">
        <title>Draft genome sequence of Streptomyces sp. K1PA1 isolated from peat swamp forest in Thailand.</title>
        <authorList>
            <person name="Klaysubun C."/>
            <person name="Duangmal K."/>
        </authorList>
    </citation>
    <scope>NUCLEOTIDE SEQUENCE [LARGE SCALE GENOMIC DNA]</scope>
    <source>
        <strain evidence="3 4">K1PA1</strain>
    </source>
</reference>
<keyword evidence="2" id="KW-0472">Membrane</keyword>
<organism evidence="3 4">
    <name type="scientific">Streptomyces tropicalis</name>
    <dbReference type="NCBI Taxonomy" id="3034234"/>
    <lineage>
        <taxon>Bacteria</taxon>
        <taxon>Bacillati</taxon>
        <taxon>Actinomycetota</taxon>
        <taxon>Actinomycetes</taxon>
        <taxon>Kitasatosporales</taxon>
        <taxon>Streptomycetaceae</taxon>
        <taxon>Streptomyces</taxon>
    </lineage>
</organism>
<name>A0ABT6AE09_9ACTN</name>